<proteinExistence type="predicted"/>
<evidence type="ECO:0000313" key="2">
    <source>
        <dbReference type="EMBL" id="HCT15608.1"/>
    </source>
</evidence>
<keyword evidence="2" id="KW-0560">Oxidoreductase</keyword>
<organism evidence="2 3">
    <name type="scientific">Corynebacterium nuruki</name>
    <dbReference type="NCBI Taxonomy" id="1032851"/>
    <lineage>
        <taxon>Bacteria</taxon>
        <taxon>Bacillati</taxon>
        <taxon>Actinomycetota</taxon>
        <taxon>Actinomycetes</taxon>
        <taxon>Mycobacteriales</taxon>
        <taxon>Corynebacteriaceae</taxon>
        <taxon>Corynebacterium</taxon>
    </lineage>
</organism>
<dbReference type="STRING" id="863239.GCA_000213935_02296"/>
<dbReference type="InterPro" id="IPR007138">
    <property type="entry name" value="ABM_dom"/>
</dbReference>
<comment type="caution">
    <text evidence="2">The sequence shown here is derived from an EMBL/GenBank/DDBJ whole genome shotgun (WGS) entry which is preliminary data.</text>
</comment>
<gene>
    <name evidence="2" type="ORF">DIW82_12720</name>
</gene>
<dbReference type="EMBL" id="DQID01000324">
    <property type="protein sequence ID" value="HCT15608.1"/>
    <property type="molecule type" value="Genomic_DNA"/>
</dbReference>
<dbReference type="PROSITE" id="PS51725">
    <property type="entry name" value="ABM"/>
    <property type="match status" value="1"/>
</dbReference>
<sequence>MSVVKINAISVPEGAGPELEKRFAGRAHTVENSPGFEGFQLLRPTNGDDRYFVVTTWASEEDFRAWAAGPAKAAHSGSHSGAGKKPVATGADLLEFEVVDLDAIAGQE</sequence>
<dbReference type="Proteomes" id="UP000261739">
    <property type="component" value="Unassembled WGS sequence"/>
</dbReference>
<dbReference type="RefSeq" id="WP_010119206.1">
    <property type="nucleotide sequence ID" value="NZ_DAITTW010000018.1"/>
</dbReference>
<dbReference type="InterPro" id="IPR050404">
    <property type="entry name" value="Heme-degrading_MO"/>
</dbReference>
<keyword evidence="2" id="KW-0503">Monooxygenase</keyword>
<name>A0A3D4T246_9CORY</name>
<evidence type="ECO:0000313" key="3">
    <source>
        <dbReference type="Proteomes" id="UP000261739"/>
    </source>
</evidence>
<dbReference type="Pfam" id="PF03992">
    <property type="entry name" value="ABM"/>
    <property type="match status" value="1"/>
</dbReference>
<dbReference type="Gene3D" id="3.30.70.100">
    <property type="match status" value="1"/>
</dbReference>
<reference evidence="2 3" key="1">
    <citation type="journal article" date="2018" name="Nat. Biotechnol.">
        <title>A standardized bacterial taxonomy based on genome phylogeny substantially revises the tree of life.</title>
        <authorList>
            <person name="Parks D.H."/>
            <person name="Chuvochina M."/>
            <person name="Waite D.W."/>
            <person name="Rinke C."/>
            <person name="Skarshewski A."/>
            <person name="Chaumeil P.A."/>
            <person name="Hugenholtz P."/>
        </authorList>
    </citation>
    <scope>NUCLEOTIDE SEQUENCE [LARGE SCALE GENOMIC DNA]</scope>
    <source>
        <strain evidence="2">UBA11247</strain>
    </source>
</reference>
<dbReference type="PANTHER" id="PTHR34474">
    <property type="entry name" value="SIGNAL TRANSDUCTION PROTEIN TRAP"/>
    <property type="match status" value="1"/>
</dbReference>
<dbReference type="AlphaFoldDB" id="A0A3D4T246"/>
<dbReference type="InterPro" id="IPR011008">
    <property type="entry name" value="Dimeric_a/b-barrel"/>
</dbReference>
<dbReference type="GO" id="GO:0004497">
    <property type="term" value="F:monooxygenase activity"/>
    <property type="evidence" value="ECO:0007669"/>
    <property type="project" value="UniProtKB-KW"/>
</dbReference>
<accession>A0A3D4T246</accession>
<dbReference type="SUPFAM" id="SSF54909">
    <property type="entry name" value="Dimeric alpha+beta barrel"/>
    <property type="match status" value="1"/>
</dbReference>
<feature type="domain" description="ABM" evidence="1">
    <location>
        <begin position="3"/>
        <end position="96"/>
    </location>
</feature>
<dbReference type="PANTHER" id="PTHR34474:SF2">
    <property type="entry name" value="SIGNAL TRANSDUCTION PROTEIN TRAP"/>
    <property type="match status" value="1"/>
</dbReference>
<evidence type="ECO:0000259" key="1">
    <source>
        <dbReference type="PROSITE" id="PS51725"/>
    </source>
</evidence>
<protein>
    <submittedName>
        <fullName evidence="2">Antibiotic biosynthesis monooxygenase</fullName>
    </submittedName>
</protein>